<keyword evidence="5" id="KW-0347">Helicase</keyword>
<dbReference type="InterPro" id="IPR018973">
    <property type="entry name" value="MZB"/>
</dbReference>
<dbReference type="Pfam" id="PF00270">
    <property type="entry name" value="DEAD"/>
    <property type="match status" value="1"/>
</dbReference>
<dbReference type="PANTHER" id="PTHR47957:SF3">
    <property type="entry name" value="ATP-DEPENDENT HELICASE HRQ1"/>
    <property type="match status" value="1"/>
</dbReference>
<dbReference type="Pfam" id="PF22982">
    <property type="entry name" value="WHD_HRQ1"/>
    <property type="match status" value="1"/>
</dbReference>
<dbReference type="InterPro" id="IPR001650">
    <property type="entry name" value="Helicase_C-like"/>
</dbReference>
<dbReference type="InterPro" id="IPR055227">
    <property type="entry name" value="HRQ1_WHD"/>
</dbReference>
<dbReference type="PROSITE" id="PS51194">
    <property type="entry name" value="HELICASE_CTER"/>
    <property type="match status" value="1"/>
</dbReference>
<evidence type="ECO:0000256" key="2">
    <source>
        <dbReference type="ARBA" id="ARBA00022840"/>
    </source>
</evidence>
<dbReference type="HOGENOM" id="CLU_000809_2_0_3"/>
<dbReference type="Gene3D" id="3.40.50.300">
    <property type="entry name" value="P-loop containing nucleotide triphosphate hydrolases"/>
    <property type="match status" value="2"/>
</dbReference>
<dbReference type="InterPro" id="IPR011545">
    <property type="entry name" value="DEAD/DEAH_box_helicase_dom"/>
</dbReference>
<evidence type="ECO:0000259" key="3">
    <source>
        <dbReference type="PROSITE" id="PS51192"/>
    </source>
</evidence>
<feature type="domain" description="Helicase ATP-binding" evidence="3">
    <location>
        <begin position="142"/>
        <end position="332"/>
    </location>
</feature>
<dbReference type="Pfam" id="PF00271">
    <property type="entry name" value="Helicase_C"/>
    <property type="match status" value="1"/>
</dbReference>
<dbReference type="PANTHER" id="PTHR47957">
    <property type="entry name" value="ATP-DEPENDENT HELICASE HRQ1"/>
    <property type="match status" value="1"/>
</dbReference>
<dbReference type="InterPro" id="IPR027417">
    <property type="entry name" value="P-loop_NTPase"/>
</dbReference>
<accession>B7KMP9</accession>
<geneLocation type="plasmid" evidence="5 6">
    <name>pP742402</name>
</geneLocation>
<keyword evidence="6" id="KW-1185">Reference proteome</keyword>
<evidence type="ECO:0000313" key="5">
    <source>
        <dbReference type="EMBL" id="ACK74071.1"/>
    </source>
</evidence>
<keyword evidence="2" id="KW-0067">ATP-binding</keyword>
<dbReference type="Proteomes" id="UP000002384">
    <property type="component" value="Plasmid pP742402"/>
</dbReference>
<evidence type="ECO:0000256" key="1">
    <source>
        <dbReference type="ARBA" id="ARBA00022741"/>
    </source>
</evidence>
<feature type="domain" description="Helicase C-terminal" evidence="4">
    <location>
        <begin position="363"/>
        <end position="509"/>
    </location>
</feature>
<dbReference type="GO" id="GO:0005524">
    <property type="term" value="F:ATP binding"/>
    <property type="evidence" value="ECO:0007669"/>
    <property type="project" value="UniProtKB-KW"/>
</dbReference>
<sequence length="914" mass="101572">MSKPIDHAALRKAAQSAPPLYPDWLDVGKLVYSNKHQCHAQVLGFLDRIVNLKINGKTHQVDLDSLAAPTIEISSSIDLGLINHGTYRALASEWLTDLSAVKILPENEAIKGGFPDDLAPDLTGALKATGIKEFYSHQLKAWQQLKAGKSITITTATASGKTMAFTPYAFELAASKKRTTLLIYPLKALAADQYKKLIKLNEALPPPSRLLIAQCTGDIALEVRKAYFTEGKCPDIILMSPDVLHYQLFHSNNPKMYLWQEFLSRLELVVIDEAHSYIGSFGIHFANVIRRLRLACENVRNTQQLQWVISTATISNPVELASTLTGLPPEKITLIERSGALTHEKTLLVLSPQSAPNFTTTTMIRSLLSYGLSGLVFVNSRATAKSLISLVRYQMGGYCSEIELFYGSISAAKRTELISKLSQKKLKILITTCCLEAGVDLPALDFVIIRGATSLNSLWQRAGRAGRSTPGLIVFVPDGSNHIDYYYSTQPDRLFAPVEKIKLQPNYPPVLANHLLCAATEGGIPLGSVSHYFGETSTVISAELIKQNQLFWTTNQVLVRKGFPHKNISLRGIVDEKVKLIDSDTGEIFEEMGLNFAHRECHRDALYITSEEGETVIRRCLFLDLNLHRAILKKVELPNNRTQPIVEFDISTQSRLESPKIIPSTINKGNIRASLWWGTISSQVEGYREFELIYAPVCTNPSCIQYKQPQKEKNKCSRCHRKLSERLTQKLKAEIPFPPLITSYSAPILRIEINSPLTHKIFEQSELIKKELLATFGDVEAVPGLLGSIFTTNPVRVALHSLTHLLEKSVPLLFLASDKDVSSLVIERQLDREIKSNAHPLVAYIFDSNHEGNGTSEAIFSDWDNCIAKAHELAIGCDCAESGCPKCLTSHGCPELNQDLHKPLGLWLLEQLLK</sequence>
<dbReference type="GO" id="GO:0036297">
    <property type="term" value="P:interstrand cross-link repair"/>
    <property type="evidence" value="ECO:0007669"/>
    <property type="project" value="TreeGrafter"/>
</dbReference>
<gene>
    <name evidence="5" type="ordered locus">PCC7424_5502</name>
</gene>
<dbReference type="GO" id="GO:0003676">
    <property type="term" value="F:nucleic acid binding"/>
    <property type="evidence" value="ECO:0007669"/>
    <property type="project" value="InterPro"/>
</dbReference>
<dbReference type="SMART" id="SM00490">
    <property type="entry name" value="HELICc"/>
    <property type="match status" value="1"/>
</dbReference>
<dbReference type="RefSeq" id="WP_012599578.1">
    <property type="nucleotide sequence ID" value="NC_011737.1"/>
</dbReference>
<keyword evidence="5" id="KW-0378">Hydrolase</keyword>
<dbReference type="SMART" id="SM00487">
    <property type="entry name" value="DEXDc"/>
    <property type="match status" value="1"/>
</dbReference>
<name>B7KMP9_GLOC7</name>
<dbReference type="SUPFAM" id="SSF52540">
    <property type="entry name" value="P-loop containing nucleoside triphosphate hydrolases"/>
    <property type="match status" value="1"/>
</dbReference>
<dbReference type="GO" id="GO:0043138">
    <property type="term" value="F:3'-5' DNA helicase activity"/>
    <property type="evidence" value="ECO:0007669"/>
    <property type="project" value="TreeGrafter"/>
</dbReference>
<evidence type="ECO:0000313" key="6">
    <source>
        <dbReference type="Proteomes" id="UP000002384"/>
    </source>
</evidence>
<dbReference type="AlphaFoldDB" id="B7KMP9"/>
<evidence type="ECO:0000259" key="4">
    <source>
        <dbReference type="PROSITE" id="PS51194"/>
    </source>
</evidence>
<dbReference type="GO" id="GO:0006289">
    <property type="term" value="P:nucleotide-excision repair"/>
    <property type="evidence" value="ECO:0007669"/>
    <property type="project" value="TreeGrafter"/>
</dbReference>
<keyword evidence="5" id="KW-0614">Plasmid</keyword>
<dbReference type="OrthoDB" id="9774462at2"/>
<dbReference type="EMBL" id="CP001293">
    <property type="protein sequence ID" value="ACK74071.1"/>
    <property type="molecule type" value="Genomic_DNA"/>
</dbReference>
<dbReference type="Pfam" id="PF09369">
    <property type="entry name" value="MZB"/>
    <property type="match status" value="1"/>
</dbReference>
<proteinExistence type="predicted"/>
<reference evidence="6" key="1">
    <citation type="journal article" date="2011" name="MBio">
        <title>Novel metabolic attributes of the genus Cyanothece, comprising a group of unicellular nitrogen-fixing Cyanobacteria.</title>
        <authorList>
            <person name="Bandyopadhyay A."/>
            <person name="Elvitigala T."/>
            <person name="Welsh E."/>
            <person name="Stockel J."/>
            <person name="Liberton M."/>
            <person name="Min H."/>
            <person name="Sherman L.A."/>
            <person name="Pakrasi H.B."/>
        </authorList>
    </citation>
    <scope>NUCLEOTIDE SEQUENCE [LARGE SCALE GENOMIC DNA]</scope>
    <source>
        <strain evidence="6">PCC 7424</strain>
        <plasmid evidence="6">pP742402</plasmid>
    </source>
</reference>
<organism evidence="5 6">
    <name type="scientific">Gloeothece citriformis (strain PCC 7424)</name>
    <name type="common">Cyanothece sp. (strain PCC 7424)</name>
    <dbReference type="NCBI Taxonomy" id="65393"/>
    <lineage>
        <taxon>Bacteria</taxon>
        <taxon>Bacillati</taxon>
        <taxon>Cyanobacteriota</taxon>
        <taxon>Cyanophyceae</taxon>
        <taxon>Oscillatoriophycideae</taxon>
        <taxon>Chroococcales</taxon>
        <taxon>Aphanothecaceae</taxon>
        <taxon>Gloeothece</taxon>
        <taxon>Gloeothece citriformis</taxon>
    </lineage>
</organism>
<protein>
    <submittedName>
        <fullName evidence="5">DEAD/DEAH box helicase domain protein</fullName>
    </submittedName>
</protein>
<dbReference type="PROSITE" id="PS51192">
    <property type="entry name" value="HELICASE_ATP_BIND_1"/>
    <property type="match status" value="1"/>
</dbReference>
<keyword evidence="1" id="KW-0547">Nucleotide-binding</keyword>
<dbReference type="KEGG" id="cyc:PCC7424_5502"/>
<dbReference type="InterPro" id="IPR014001">
    <property type="entry name" value="Helicase_ATP-bd"/>
</dbReference>